<dbReference type="AlphaFoldDB" id="A0A7S3V0B7"/>
<evidence type="ECO:0000313" key="1">
    <source>
        <dbReference type="EMBL" id="CAE0443468.1"/>
    </source>
</evidence>
<accession>A0A7S3V0B7</accession>
<sequence length="321" mass="37425">MFNRFIINNLPRKDSKTLKRFGSNDTIESDDPDILDAVFLEEEFETAIETLMDKVFFAGQMSDTGVLKHGESLAFNRDDERSVVYSMMLRHDRREIHREILFWFENKNSKSCDSHEAGLLGYHALLSEYYLKSFAYFEYSIKSSLETGNVSNALSLIQQCIELLENPEVETQMKTRGSLVMNRVKIYVYWGQCFILKRSWDEAFNVLEIAVEKAAESDYESSTNTRCLPKTFSGNTKMFGMLRNKSSRSLLTFDEIDSFINRSEPIADFVTDEQRMKFYAEETKRYVQAARSLIEKIRKLKIKYAKQLNSIDKMSSSIMYQ</sequence>
<name>A0A7S3V0B7_9STRA</name>
<dbReference type="EMBL" id="HBIN01017765">
    <property type="protein sequence ID" value="CAE0443468.1"/>
    <property type="molecule type" value="Transcribed_RNA"/>
</dbReference>
<reference evidence="1" key="1">
    <citation type="submission" date="2021-01" db="EMBL/GenBank/DDBJ databases">
        <authorList>
            <person name="Corre E."/>
            <person name="Pelletier E."/>
            <person name="Niang G."/>
            <person name="Scheremetjew M."/>
            <person name="Finn R."/>
            <person name="Kale V."/>
            <person name="Holt S."/>
            <person name="Cochrane G."/>
            <person name="Meng A."/>
            <person name="Brown T."/>
            <person name="Cohen L."/>
        </authorList>
    </citation>
    <scope>NUCLEOTIDE SEQUENCE</scope>
    <source>
        <strain evidence="1">GSBS06</strain>
    </source>
</reference>
<organism evidence="1">
    <name type="scientific">Aplanochytrium stocchinoi</name>
    <dbReference type="NCBI Taxonomy" id="215587"/>
    <lineage>
        <taxon>Eukaryota</taxon>
        <taxon>Sar</taxon>
        <taxon>Stramenopiles</taxon>
        <taxon>Bigyra</taxon>
        <taxon>Labyrinthulomycetes</taxon>
        <taxon>Thraustochytrida</taxon>
        <taxon>Thraustochytriidae</taxon>
        <taxon>Aplanochytrium</taxon>
    </lineage>
</organism>
<proteinExistence type="predicted"/>
<gene>
    <name evidence="1" type="ORF">ASTO00021_LOCUS13551</name>
</gene>
<protein>
    <submittedName>
        <fullName evidence="1">Uncharacterized protein</fullName>
    </submittedName>
</protein>